<dbReference type="Proteomes" id="UP000694920">
    <property type="component" value="Unplaced"/>
</dbReference>
<feature type="compositionally biased region" description="Basic and acidic residues" evidence="1">
    <location>
        <begin position="216"/>
        <end position="230"/>
    </location>
</feature>
<sequence>MQNPRKRGASEDQEINSVIDRILWNDTKDARRCSKICNVEKKCCDSYGNVESNQVNCAVESSARFSLKVMEALRNLQRNDQNKCKNSYCVNDIVNYIENNYSHDGDLYAQVLTVLPQICAQGFIVKTGSDEYYHVGPFACMINQNLKRELGNCPEACTGKSDDSCDDESFEDLGQISNIRKKTCDTWKKSRKTTCPSRSSATKRTNNPYMHCSQNRPDRLSRGSRRDNISRGKSKKYRNIFSDENQSEIELSSNDDSEKDGSSDENLFQGLESKKSNIPVGIINTDDKELKGWLRRCCRESEQQGTI</sequence>
<keyword evidence="2" id="KW-1185">Reference proteome</keyword>
<evidence type="ECO:0000256" key="1">
    <source>
        <dbReference type="SAM" id="MobiDB-lite"/>
    </source>
</evidence>
<gene>
    <name evidence="3" type="primary">LOC107271654</name>
</gene>
<name>A0AAJ7C6Z8_CEPCN</name>
<organism evidence="2 3">
    <name type="scientific">Cephus cinctus</name>
    <name type="common">Wheat stem sawfly</name>
    <dbReference type="NCBI Taxonomy" id="211228"/>
    <lineage>
        <taxon>Eukaryota</taxon>
        <taxon>Metazoa</taxon>
        <taxon>Ecdysozoa</taxon>
        <taxon>Arthropoda</taxon>
        <taxon>Hexapoda</taxon>
        <taxon>Insecta</taxon>
        <taxon>Pterygota</taxon>
        <taxon>Neoptera</taxon>
        <taxon>Endopterygota</taxon>
        <taxon>Hymenoptera</taxon>
        <taxon>Cephoidea</taxon>
        <taxon>Cephidae</taxon>
        <taxon>Cephus</taxon>
    </lineage>
</organism>
<feature type="compositionally biased region" description="Polar residues" evidence="1">
    <location>
        <begin position="193"/>
        <end position="215"/>
    </location>
</feature>
<evidence type="ECO:0000313" key="2">
    <source>
        <dbReference type="Proteomes" id="UP000694920"/>
    </source>
</evidence>
<accession>A0AAJ7C6Z8</accession>
<reference evidence="3" key="1">
    <citation type="submission" date="2025-08" db="UniProtKB">
        <authorList>
            <consortium name="RefSeq"/>
        </authorList>
    </citation>
    <scope>IDENTIFICATION</scope>
</reference>
<dbReference type="AlphaFoldDB" id="A0AAJ7C6Z8"/>
<proteinExistence type="predicted"/>
<dbReference type="GeneID" id="107271654"/>
<dbReference type="RefSeq" id="XP_015603362.1">
    <property type="nucleotide sequence ID" value="XM_015747876.2"/>
</dbReference>
<evidence type="ECO:0000313" key="3">
    <source>
        <dbReference type="RefSeq" id="XP_015603362.1"/>
    </source>
</evidence>
<feature type="compositionally biased region" description="Polar residues" evidence="1">
    <location>
        <begin position="242"/>
        <end position="252"/>
    </location>
</feature>
<protein>
    <submittedName>
        <fullName evidence="3">Uncharacterized protein LOC107271654 isoform X1</fullName>
    </submittedName>
</protein>
<feature type="region of interest" description="Disordered" evidence="1">
    <location>
        <begin position="190"/>
        <end position="273"/>
    </location>
</feature>
<dbReference type="KEGG" id="ccin:107271654"/>